<dbReference type="RefSeq" id="WP_072318177.1">
    <property type="nucleotide sequence ID" value="NZ_FPJE01000016.1"/>
</dbReference>
<dbReference type="AlphaFoldDB" id="A0A1K1QY62"/>
<evidence type="ECO:0000256" key="1">
    <source>
        <dbReference type="SAM" id="Phobius"/>
    </source>
</evidence>
<sequence length="59" mass="6564">MKYRFLKISGIIIFMFGIIASTVYHTATGEEILWLDFILGTITGTGVGLTLALMPKRSR</sequence>
<keyword evidence="1" id="KW-0812">Transmembrane</keyword>
<evidence type="ECO:0000313" key="2">
    <source>
        <dbReference type="EMBL" id="SFW64816.1"/>
    </source>
</evidence>
<feature type="transmembrane region" description="Helical" evidence="1">
    <location>
        <begin position="32"/>
        <end position="54"/>
    </location>
</feature>
<accession>A0A1K1QY62</accession>
<dbReference type="Proteomes" id="UP000182248">
    <property type="component" value="Unassembled WGS sequence"/>
</dbReference>
<evidence type="ECO:0000313" key="3">
    <source>
        <dbReference type="Proteomes" id="UP000182248"/>
    </source>
</evidence>
<keyword evidence="3" id="KW-1185">Reference proteome</keyword>
<dbReference type="STRING" id="1150368.SAMN02927921_02978"/>
<keyword evidence="1" id="KW-0472">Membrane</keyword>
<keyword evidence="1" id="KW-1133">Transmembrane helix</keyword>
<organism evidence="2 3">
    <name type="scientific">Sinomicrobium oceani</name>
    <dbReference type="NCBI Taxonomy" id="1150368"/>
    <lineage>
        <taxon>Bacteria</taxon>
        <taxon>Pseudomonadati</taxon>
        <taxon>Bacteroidota</taxon>
        <taxon>Flavobacteriia</taxon>
        <taxon>Flavobacteriales</taxon>
        <taxon>Flavobacteriaceae</taxon>
        <taxon>Sinomicrobium</taxon>
    </lineage>
</organism>
<feature type="transmembrane region" description="Helical" evidence="1">
    <location>
        <begin position="5"/>
        <end position="26"/>
    </location>
</feature>
<dbReference type="EMBL" id="FPJE01000016">
    <property type="protein sequence ID" value="SFW64816.1"/>
    <property type="molecule type" value="Genomic_DNA"/>
</dbReference>
<gene>
    <name evidence="2" type="ORF">SAMN02927921_02978</name>
</gene>
<reference evidence="2 3" key="1">
    <citation type="submission" date="2016-11" db="EMBL/GenBank/DDBJ databases">
        <authorList>
            <person name="Jaros S."/>
            <person name="Januszkiewicz K."/>
            <person name="Wedrychowicz H."/>
        </authorList>
    </citation>
    <scope>NUCLEOTIDE SEQUENCE [LARGE SCALE GENOMIC DNA]</scope>
    <source>
        <strain evidence="2 3">CGMCC 1.12145</strain>
    </source>
</reference>
<proteinExistence type="predicted"/>
<protein>
    <submittedName>
        <fullName evidence="2">Uncharacterized protein</fullName>
    </submittedName>
</protein>
<name>A0A1K1QY62_9FLAO</name>